<dbReference type="EMBL" id="CH991660">
    <property type="protein sequence ID" value="EDQ84062.1"/>
    <property type="molecule type" value="Genomic_DNA"/>
</dbReference>
<organism evidence="8 9">
    <name type="scientific">Monosiga brevicollis</name>
    <name type="common">Choanoflagellate</name>
    <dbReference type="NCBI Taxonomy" id="81824"/>
    <lineage>
        <taxon>Eukaryota</taxon>
        <taxon>Choanoflagellata</taxon>
        <taxon>Craspedida</taxon>
        <taxon>Salpingoecidae</taxon>
        <taxon>Monosiga</taxon>
    </lineage>
</organism>
<dbReference type="InterPro" id="IPR010912">
    <property type="entry name" value="SPOC_met"/>
</dbReference>
<feature type="compositionally biased region" description="Basic and acidic residues" evidence="5">
    <location>
        <begin position="371"/>
        <end position="393"/>
    </location>
</feature>
<reference evidence="8 9" key="1">
    <citation type="journal article" date="2008" name="Nature">
        <title>The genome of the choanoflagellate Monosiga brevicollis and the origin of metazoans.</title>
        <authorList>
            <consortium name="JGI Sequencing"/>
            <person name="King N."/>
            <person name="Westbrook M.J."/>
            <person name="Young S.L."/>
            <person name="Kuo A."/>
            <person name="Abedin M."/>
            <person name="Chapman J."/>
            <person name="Fairclough S."/>
            <person name="Hellsten U."/>
            <person name="Isogai Y."/>
            <person name="Letunic I."/>
            <person name="Marr M."/>
            <person name="Pincus D."/>
            <person name="Putnam N."/>
            <person name="Rokas A."/>
            <person name="Wright K.J."/>
            <person name="Zuzow R."/>
            <person name="Dirks W."/>
            <person name="Good M."/>
            <person name="Goodstein D."/>
            <person name="Lemons D."/>
            <person name="Li W."/>
            <person name="Lyons J.B."/>
            <person name="Morris A."/>
            <person name="Nichols S."/>
            <person name="Richter D.J."/>
            <person name="Salamov A."/>
            <person name="Bork P."/>
            <person name="Lim W.A."/>
            <person name="Manning G."/>
            <person name="Miller W.T."/>
            <person name="McGinnis W."/>
            <person name="Shapiro H."/>
            <person name="Tjian R."/>
            <person name="Grigoriev I.V."/>
            <person name="Rokhsar D."/>
        </authorList>
    </citation>
    <scope>NUCLEOTIDE SEQUENCE [LARGE SCALE GENOMIC DNA]</scope>
    <source>
        <strain evidence="9">MX1 / ATCC 50154</strain>
    </source>
</reference>
<evidence type="ECO:0000256" key="5">
    <source>
        <dbReference type="SAM" id="MobiDB-lite"/>
    </source>
</evidence>
<keyword evidence="9" id="KW-1185">Reference proteome</keyword>
<feature type="compositionally biased region" description="Pro residues" evidence="5">
    <location>
        <begin position="427"/>
        <end position="439"/>
    </location>
</feature>
<dbReference type="GO" id="GO:0010494">
    <property type="term" value="C:cytoplasmic stress granule"/>
    <property type="evidence" value="ECO:0000318"/>
    <property type="project" value="GO_Central"/>
</dbReference>
<dbReference type="InterPro" id="IPR050502">
    <property type="entry name" value="Euk_RNA-bind_prot"/>
</dbReference>
<dbReference type="eggNOG" id="KOG0123">
    <property type="taxonomic scope" value="Eukaryota"/>
</dbReference>
<dbReference type="Proteomes" id="UP000001357">
    <property type="component" value="Unassembled WGS sequence"/>
</dbReference>
<dbReference type="FunFam" id="3.30.70.330:FF:001976">
    <property type="match status" value="1"/>
</dbReference>
<feature type="compositionally biased region" description="Basic and acidic residues" evidence="5">
    <location>
        <begin position="986"/>
        <end position="1001"/>
    </location>
</feature>
<feature type="domain" description="SPOC" evidence="7">
    <location>
        <begin position="1073"/>
        <end position="1227"/>
    </location>
</feature>
<dbReference type="PANTHER" id="PTHR48025:SF1">
    <property type="entry name" value="RRM DOMAIN-CONTAINING PROTEIN"/>
    <property type="match status" value="1"/>
</dbReference>
<dbReference type="GO" id="GO:0005634">
    <property type="term" value="C:nucleus"/>
    <property type="evidence" value="ECO:0007669"/>
    <property type="project" value="UniProtKB-SubCell"/>
</dbReference>
<dbReference type="SUPFAM" id="SSF100939">
    <property type="entry name" value="SPOC domain-like"/>
    <property type="match status" value="1"/>
</dbReference>
<dbReference type="InterPro" id="IPR000504">
    <property type="entry name" value="RRM_dom"/>
</dbReference>
<evidence type="ECO:0000259" key="7">
    <source>
        <dbReference type="PROSITE" id="PS50917"/>
    </source>
</evidence>
<feature type="compositionally biased region" description="Basic and acidic residues" evidence="5">
    <location>
        <begin position="332"/>
        <end position="342"/>
    </location>
</feature>
<dbReference type="PANTHER" id="PTHR48025">
    <property type="entry name" value="OS02G0815200 PROTEIN"/>
    <property type="match status" value="1"/>
</dbReference>
<evidence type="ECO:0000313" key="8">
    <source>
        <dbReference type="EMBL" id="EDQ84062.1"/>
    </source>
</evidence>
<dbReference type="Gene3D" id="2.40.290.10">
    <property type="match status" value="1"/>
</dbReference>
<dbReference type="RefSeq" id="XP_001751125.1">
    <property type="nucleotide sequence ID" value="XM_001751073.1"/>
</dbReference>
<dbReference type="GO" id="GO:0034063">
    <property type="term" value="P:stress granule assembly"/>
    <property type="evidence" value="ECO:0000318"/>
    <property type="project" value="GO_Central"/>
</dbReference>
<dbReference type="InParanoid" id="A9VEH9"/>
<feature type="compositionally biased region" description="Polar residues" evidence="5">
    <location>
        <begin position="261"/>
        <end position="271"/>
    </location>
</feature>
<evidence type="ECO:0000256" key="4">
    <source>
        <dbReference type="PROSITE-ProRule" id="PRU00176"/>
    </source>
</evidence>
<dbReference type="GeneID" id="5896387"/>
<evidence type="ECO:0000256" key="1">
    <source>
        <dbReference type="ARBA" id="ARBA00004123"/>
    </source>
</evidence>
<protein>
    <submittedName>
        <fullName evidence="8">Uncharacterized protein</fullName>
    </submittedName>
</protein>
<evidence type="ECO:0000256" key="2">
    <source>
        <dbReference type="ARBA" id="ARBA00022884"/>
    </source>
</evidence>
<dbReference type="Gene3D" id="3.30.70.330">
    <property type="match status" value="4"/>
</dbReference>
<dbReference type="SUPFAM" id="SSF54928">
    <property type="entry name" value="RNA-binding domain, RBD"/>
    <property type="match status" value="3"/>
</dbReference>
<feature type="domain" description="RRM" evidence="6">
    <location>
        <begin position="122"/>
        <end position="197"/>
    </location>
</feature>
<name>A9VEH9_MONBE</name>
<feature type="compositionally biased region" description="Basic and acidic residues" evidence="5">
    <location>
        <begin position="548"/>
        <end position="562"/>
    </location>
</feature>
<dbReference type="STRING" id="81824.A9VEH9"/>
<dbReference type="eggNOG" id="KOG0112">
    <property type="taxonomic scope" value="Eukaryota"/>
</dbReference>
<comment type="subcellular location">
    <subcellularLocation>
        <location evidence="1">Nucleus</location>
    </subcellularLocation>
</comment>
<dbReference type="Pfam" id="PF00076">
    <property type="entry name" value="RRM_1"/>
    <property type="match status" value="3"/>
</dbReference>
<dbReference type="GO" id="GO:0003729">
    <property type="term" value="F:mRNA binding"/>
    <property type="evidence" value="ECO:0000318"/>
    <property type="project" value="GO_Central"/>
</dbReference>
<feature type="domain" description="RRM" evidence="6">
    <location>
        <begin position="673"/>
        <end position="751"/>
    </location>
</feature>
<dbReference type="PROSITE" id="PS50102">
    <property type="entry name" value="RRM"/>
    <property type="match status" value="4"/>
</dbReference>
<evidence type="ECO:0000259" key="6">
    <source>
        <dbReference type="PROSITE" id="PS50102"/>
    </source>
</evidence>
<dbReference type="AlphaFoldDB" id="A9VEH9"/>
<gene>
    <name evidence="8" type="ORF">MONBRDRAFT_39392</name>
</gene>
<dbReference type="GO" id="GO:0005829">
    <property type="term" value="C:cytosol"/>
    <property type="evidence" value="ECO:0000318"/>
    <property type="project" value="GO_Central"/>
</dbReference>
<evidence type="ECO:0000313" key="9">
    <source>
        <dbReference type="Proteomes" id="UP000001357"/>
    </source>
</evidence>
<proteinExistence type="predicted"/>
<accession>A9VEH9</accession>
<feature type="region of interest" description="Disordered" evidence="5">
    <location>
        <begin position="250"/>
        <end position="674"/>
    </location>
</feature>
<dbReference type="CDD" id="cd00590">
    <property type="entry name" value="RRM_SF"/>
    <property type="match status" value="3"/>
</dbReference>
<feature type="compositionally biased region" description="Low complexity" evidence="5">
    <location>
        <begin position="613"/>
        <end position="634"/>
    </location>
</feature>
<dbReference type="InterPro" id="IPR012677">
    <property type="entry name" value="Nucleotide-bd_a/b_plait_sf"/>
</dbReference>
<sequence length="1232" mass="135831">MVSGPDYNRVRDGCLRGDQLAYRIAMYAMQRRLDIFKDTPTAQSRLQCRTGVIGYRCTHFHTSHRLPAVNTSLSVCSAKQPKNVPNHHTVAEADSYVDFSYGNLWGCGEGRYTPGSPTSMSRSLYVFNIPNFLPLERIEELFAKYGTVANIKPLPMKRPDQPQALFVDFDSLQAAEAFFNNPPEVDGHRLRCDFQSRPRAQPNPGLHVGNLDANINEAELRQRFAQFGTLVDFRVCRKDQHAFAFVTYPTTEEASRAREQLNCTRPTQASTLDMDISYFAQDRRRGPGPAPARGPPRDPAHMPPRGPPHDARRFSPARGGFGPPSAGPPRSRSRERFDDRPAYGRPGAPAFSRGPAPPRMDERPWPAQRYPSHDTPPRGEARPDFHPGHRPDTYRGPGADPSIRSDYHPESTRYLPPSQQPDLRSQNPPPRRPLSPPPTSFRANDPSPAWQESRAPRDLASRSGPPPQSYGPGPSHPRSLDRPPLGPSGDLRDHPRRFSPERRLPPPGRFSPDRRPPLPQRYLDHPIAGSLPDPLPKRARLTEAPPPRSERPHLNVERDRVPIRRRSLAYQPEKEARPGMLDGLTMDEVPAPTPTPTSTLNAPAAADPSPVLASVSTAASDRTSAAPAADSTTSGPVPAAATITSANQSVEQPRSRTPPPNQPEPARAQPQPKSLYIVNLPRTMAGPELEELLARESQAYGPVESVRVKLSRQKVFAFVNFTTPESAARALEGLPRITIQGEHPQVSFQTHQTVDVNKLAVTRADIAEFLPPGAWEGRLSSTLFVGNVHRDTTEATLRDIFSKVAPVEEVVLHASKSGPDATRSAPYAFVRYAFICEAAAARKFLMGAFIDGNAVHINPGKPIESRFVWMHKLRGTPLPQDVHEVLQAERIRVLRIFALDDVGGLGVALELETPRDGVLLRDRLFGQPVEHRSFRSPRIMLDYLDEQHIHYLEANRVPVCRFGALERTPLEPSIDRRLGDAARSADNPHAKQAEQRLEARQQRFAQASDALPVPGREEPRHEAIASAGERQPESAHVAPANTVTPMAIPTQPTRGNSPPQPLSGGNSPRPPTSAPKAHVPSVVWQGQLQIKSHVARVRAVHIWGPQDLAGMLPGAPEPTLLIKLRKRLESVEQLVSRCSESPTPPPLLITALELVQESPEQVDNLQRYFTQYLQDKNVAGLIPMPKATVFVLPAAEPTLRAARSVASAHPALADGLKNKLLMVVDGTPPDDA</sequence>
<dbReference type="SMART" id="SM00360">
    <property type="entry name" value="RRM"/>
    <property type="match status" value="4"/>
</dbReference>
<dbReference type="InterPro" id="IPR035979">
    <property type="entry name" value="RBD_domain_sf"/>
</dbReference>
<feature type="compositionally biased region" description="Polar residues" evidence="5">
    <location>
        <begin position="642"/>
        <end position="652"/>
    </location>
</feature>
<feature type="domain" description="RRM" evidence="6">
    <location>
        <begin position="204"/>
        <end position="279"/>
    </location>
</feature>
<keyword evidence="2 4" id="KW-0694">RNA-binding</keyword>
<feature type="compositionally biased region" description="Basic and acidic residues" evidence="5">
    <location>
        <begin position="490"/>
        <end position="504"/>
    </location>
</feature>
<evidence type="ECO:0000256" key="3">
    <source>
        <dbReference type="ARBA" id="ARBA00023242"/>
    </source>
</evidence>
<feature type="region of interest" description="Disordered" evidence="5">
    <location>
        <begin position="980"/>
        <end position="1079"/>
    </location>
</feature>
<keyword evidence="3" id="KW-0539">Nucleus</keyword>
<dbReference type="KEGG" id="mbr:MONBRDRAFT_39392"/>
<feature type="domain" description="RRM" evidence="6">
    <location>
        <begin position="781"/>
        <end position="862"/>
    </location>
</feature>
<dbReference type="FunFam" id="3.30.70.330:FF:002291">
    <property type="match status" value="1"/>
</dbReference>
<dbReference type="PROSITE" id="PS50917">
    <property type="entry name" value="SPOC"/>
    <property type="match status" value="1"/>
</dbReference>
<dbReference type="InterPro" id="IPR016194">
    <property type="entry name" value="SPOC-like_C_dom_sf"/>
</dbReference>